<dbReference type="PROSITE" id="PS51736">
    <property type="entry name" value="RECOMBINASES_3"/>
    <property type="match status" value="1"/>
</dbReference>
<dbReference type="Pfam" id="PF00239">
    <property type="entry name" value="Resolvase"/>
    <property type="match status" value="1"/>
</dbReference>
<dbReference type="InterPro" id="IPR050639">
    <property type="entry name" value="SSR_resolvase"/>
</dbReference>
<evidence type="ECO:0000313" key="2">
    <source>
        <dbReference type="Proteomes" id="UP000287746"/>
    </source>
</evidence>
<name>A0A2M8WAN2_9SPHN</name>
<dbReference type="Gene3D" id="3.40.50.1390">
    <property type="entry name" value="Resolvase, N-terminal catalytic domain"/>
    <property type="match status" value="1"/>
</dbReference>
<dbReference type="PANTHER" id="PTHR30461">
    <property type="entry name" value="DNA-INVERTASE FROM LAMBDOID PROPHAGE"/>
    <property type="match status" value="1"/>
</dbReference>
<dbReference type="InterPro" id="IPR025827">
    <property type="entry name" value="Zn_ribbon_recom_dom"/>
</dbReference>
<sequence length="556" mass="61026">MGGDRRSSALQKGKNQMKPALRAYGYVRVSVDEEGGQNASISAQGAAIRAHAEREGIELVTIFEELNVSGRKLQRKQFDRMMTQATAPDRPVHMIIVYALSRFARRLLTQVVSEHRLAEAGVSLLSLTENFGNDSNGKMGRAMVAVMNEKYVHDASVFTTRDRRGNAISGHWNGGPIPLGYESRVVSVFDRKERKKLFIREDEARIVRLIFDLALQGLHGRPMGTRAIAAYLNDNGYSLRGRRFHNSNVDGILTRQHYAGAYLHRPTNAQALPAGGGDPVIVSCPQIIEPDLMAQVAATRAKSAPRVRAPRITNSPVLLGGVATCGHSGCGAGLVIRSGKAGAYRYYTCNAKATAGAERCKSKPIREEALDQIVLDGLLKRVLAPARLRILLADVLDRSDEAEERRRKDHDRVRRERIAAEGRLSRLLDLVAEEIMSPREPVFAAKLAEARASIAALSETERSLAKQIGRKAGRIDDAAVKRFGERLRAEITGANTELRRAYLRIFVSGVVVNDNEILVAGSRAALEAGAHKGETGSLTSVPSFDREWCRLQDSNL</sequence>
<proteinExistence type="predicted"/>
<dbReference type="SMART" id="SM00857">
    <property type="entry name" value="Resolvase"/>
    <property type="match status" value="1"/>
</dbReference>
<dbReference type="Pfam" id="PF07508">
    <property type="entry name" value="Recombinase"/>
    <property type="match status" value="1"/>
</dbReference>
<comment type="caution">
    <text evidence="1">The sequence shown here is derived from an EMBL/GenBank/DDBJ whole genome shotgun (WGS) entry which is preliminary data.</text>
</comment>
<accession>A0A2M8WAN2</accession>
<organism evidence="1 2">
    <name type="scientific">Sphingomonas koreensis</name>
    <dbReference type="NCBI Taxonomy" id="93064"/>
    <lineage>
        <taxon>Bacteria</taxon>
        <taxon>Pseudomonadati</taxon>
        <taxon>Pseudomonadota</taxon>
        <taxon>Alphaproteobacteria</taxon>
        <taxon>Sphingomonadales</taxon>
        <taxon>Sphingomonadaceae</taxon>
        <taxon>Sphingomonas</taxon>
    </lineage>
</organism>
<dbReference type="GO" id="GO:0000150">
    <property type="term" value="F:DNA strand exchange activity"/>
    <property type="evidence" value="ECO:0007669"/>
    <property type="project" value="InterPro"/>
</dbReference>
<dbReference type="InterPro" id="IPR006119">
    <property type="entry name" value="Resolv_N"/>
</dbReference>
<dbReference type="GO" id="GO:0003677">
    <property type="term" value="F:DNA binding"/>
    <property type="evidence" value="ECO:0007669"/>
    <property type="project" value="InterPro"/>
</dbReference>
<dbReference type="CDD" id="cd00338">
    <property type="entry name" value="Ser_Recombinase"/>
    <property type="match status" value="1"/>
</dbReference>
<evidence type="ECO:0000313" key="1">
    <source>
        <dbReference type="EMBL" id="RSY83099.1"/>
    </source>
</evidence>
<protein>
    <submittedName>
        <fullName evidence="1">Uncharacterized protein</fullName>
    </submittedName>
</protein>
<dbReference type="EMBL" id="QQYZ01000011">
    <property type="protein sequence ID" value="RSY83099.1"/>
    <property type="molecule type" value="Genomic_DNA"/>
</dbReference>
<dbReference type="PROSITE" id="PS51737">
    <property type="entry name" value="RECOMBINASE_DNA_BIND"/>
    <property type="match status" value="1"/>
</dbReference>
<dbReference type="SUPFAM" id="SSF53041">
    <property type="entry name" value="Resolvase-like"/>
    <property type="match status" value="1"/>
</dbReference>
<dbReference type="InterPro" id="IPR036162">
    <property type="entry name" value="Resolvase-like_N_sf"/>
</dbReference>
<dbReference type="InterPro" id="IPR038109">
    <property type="entry name" value="DNA_bind_recomb_sf"/>
</dbReference>
<dbReference type="Proteomes" id="UP000287746">
    <property type="component" value="Unassembled WGS sequence"/>
</dbReference>
<dbReference type="InterPro" id="IPR011109">
    <property type="entry name" value="DNA_bind_recombinase_dom"/>
</dbReference>
<gene>
    <name evidence="1" type="ORF">DAH66_12585</name>
</gene>
<dbReference type="Pfam" id="PF13408">
    <property type="entry name" value="Zn_ribbon_recom"/>
    <property type="match status" value="1"/>
</dbReference>
<dbReference type="AlphaFoldDB" id="A0A2M8WAN2"/>
<dbReference type="PANTHER" id="PTHR30461:SF23">
    <property type="entry name" value="DNA RECOMBINASE-RELATED"/>
    <property type="match status" value="1"/>
</dbReference>
<reference evidence="1 2" key="1">
    <citation type="submission" date="2018-07" db="EMBL/GenBank/DDBJ databases">
        <title>Genomic and Epidemiologic Investigation of an Indolent Hospital Outbreak.</title>
        <authorList>
            <person name="Johnson R.C."/>
            <person name="Deming C."/>
            <person name="Conlan S."/>
            <person name="Zellmer C.J."/>
            <person name="Michelin A.V."/>
            <person name="Lee-Lin S."/>
            <person name="Thomas P.J."/>
            <person name="Park M."/>
            <person name="Weingarten R.A."/>
            <person name="Less J."/>
            <person name="Dekker J.P."/>
            <person name="Frank K.M."/>
            <person name="Musser K.A."/>
            <person name="Mcquiston J.R."/>
            <person name="Henderson D.K."/>
            <person name="Lau A.F."/>
            <person name="Palmore T.N."/>
            <person name="Segre J.A."/>
        </authorList>
    </citation>
    <scope>NUCLEOTIDE SEQUENCE [LARGE SCALE GENOMIC DNA]</scope>
    <source>
        <strain evidence="1 2">SK-CDC1_0717</strain>
    </source>
</reference>
<dbReference type="Gene3D" id="3.90.1750.20">
    <property type="entry name" value="Putative Large Serine Recombinase, Chain B, Domain 2"/>
    <property type="match status" value="1"/>
</dbReference>